<dbReference type="SUPFAM" id="SSF51735">
    <property type="entry name" value="NAD(P)-binding Rossmann-fold domains"/>
    <property type="match status" value="1"/>
</dbReference>
<keyword evidence="4" id="KW-1185">Reference proteome</keyword>
<name>A0ABT4E932_PAEAL</name>
<dbReference type="PANTHER" id="PTHR43377:SF1">
    <property type="entry name" value="BILIVERDIN REDUCTASE A"/>
    <property type="match status" value="1"/>
</dbReference>
<feature type="domain" description="Gfo/Idh/MocA-like oxidoreductase N-terminal" evidence="1">
    <location>
        <begin position="2"/>
        <end position="119"/>
    </location>
</feature>
<reference evidence="3 4" key="1">
    <citation type="submission" date="2022-05" db="EMBL/GenBank/DDBJ databases">
        <title>Genome Sequencing of Bee-Associated Microbes.</title>
        <authorList>
            <person name="Dunlap C."/>
        </authorList>
    </citation>
    <scope>NUCLEOTIDE SEQUENCE [LARGE SCALE GENOMIC DNA]</scope>
    <source>
        <strain evidence="3 4">NRRL NRS-750</strain>
    </source>
</reference>
<dbReference type="PANTHER" id="PTHR43377">
    <property type="entry name" value="BILIVERDIN REDUCTASE A"/>
    <property type="match status" value="1"/>
</dbReference>
<feature type="domain" description="GFO/IDH/MocA-like oxidoreductase" evidence="2">
    <location>
        <begin position="127"/>
        <end position="240"/>
    </location>
</feature>
<evidence type="ECO:0000313" key="4">
    <source>
        <dbReference type="Proteomes" id="UP001527090"/>
    </source>
</evidence>
<dbReference type="InterPro" id="IPR051450">
    <property type="entry name" value="Gfo/Idh/MocA_Oxidoreductases"/>
</dbReference>
<dbReference type="Proteomes" id="UP001527090">
    <property type="component" value="Unassembled WGS sequence"/>
</dbReference>
<dbReference type="InterPro" id="IPR036291">
    <property type="entry name" value="NAD(P)-bd_dom_sf"/>
</dbReference>
<dbReference type="Gene3D" id="3.40.50.720">
    <property type="entry name" value="NAD(P)-binding Rossmann-like Domain"/>
    <property type="match status" value="1"/>
</dbReference>
<protein>
    <submittedName>
        <fullName evidence="3">Gfo/Idh/MocA family oxidoreductase</fullName>
    </submittedName>
</protein>
<accession>A0ABT4E932</accession>
<dbReference type="Pfam" id="PF01408">
    <property type="entry name" value="GFO_IDH_MocA"/>
    <property type="match status" value="1"/>
</dbReference>
<evidence type="ECO:0000313" key="3">
    <source>
        <dbReference type="EMBL" id="MCY9530248.1"/>
    </source>
</evidence>
<dbReference type="Gene3D" id="3.30.360.10">
    <property type="entry name" value="Dihydrodipicolinate Reductase, domain 2"/>
    <property type="match status" value="1"/>
</dbReference>
<proteinExistence type="predicted"/>
<evidence type="ECO:0000259" key="1">
    <source>
        <dbReference type="Pfam" id="PF01408"/>
    </source>
</evidence>
<dbReference type="Pfam" id="PF22725">
    <property type="entry name" value="GFO_IDH_MocA_C3"/>
    <property type="match status" value="1"/>
</dbReference>
<sequence>MKAVVVGCGVMGRTHAMCYQKMTDVELVGVCDSNFPLAEELANSTGTQAFESFDEMMTKIKPDVVSVTLPTYLHKTFVVKAADYGSHLICEKPIAHTLQDAREMIEHCEKKGVRLFVGHVLRYFPAYAEMKEKIKGDMIGIVEKANTRRAVAFPESSWYRDSDKGGNVIFDLMIHDIDYLRWVLGEVKTIQCIMRRTEKLEYATSTLRFENGATANLEAYWGAPGSYLNVAEVIGSQGKVRFDSTDSPVDEDHVESYTDNPYYCELKNFVDCIRDDSEALVTTSDAYKAIEIALAGMESARAGKAVIL</sequence>
<gene>
    <name evidence="3" type="ORF">M5X04_13065</name>
</gene>
<dbReference type="InterPro" id="IPR000683">
    <property type="entry name" value="Gfo/Idh/MocA-like_OxRdtase_N"/>
</dbReference>
<dbReference type="RefSeq" id="WP_268632190.1">
    <property type="nucleotide sequence ID" value="NZ_JAMDLY010000011.1"/>
</dbReference>
<dbReference type="EMBL" id="JAMDLY010000011">
    <property type="protein sequence ID" value="MCY9530248.1"/>
    <property type="molecule type" value="Genomic_DNA"/>
</dbReference>
<comment type="caution">
    <text evidence="3">The sequence shown here is derived from an EMBL/GenBank/DDBJ whole genome shotgun (WGS) entry which is preliminary data.</text>
</comment>
<dbReference type="SUPFAM" id="SSF55347">
    <property type="entry name" value="Glyceraldehyde-3-phosphate dehydrogenase-like, C-terminal domain"/>
    <property type="match status" value="1"/>
</dbReference>
<organism evidence="3 4">
    <name type="scientific">Paenibacillus alvei</name>
    <name type="common">Bacillus alvei</name>
    <dbReference type="NCBI Taxonomy" id="44250"/>
    <lineage>
        <taxon>Bacteria</taxon>
        <taxon>Bacillati</taxon>
        <taxon>Bacillota</taxon>
        <taxon>Bacilli</taxon>
        <taxon>Bacillales</taxon>
        <taxon>Paenibacillaceae</taxon>
        <taxon>Paenibacillus</taxon>
    </lineage>
</organism>
<evidence type="ECO:0000259" key="2">
    <source>
        <dbReference type="Pfam" id="PF22725"/>
    </source>
</evidence>
<dbReference type="InterPro" id="IPR055170">
    <property type="entry name" value="GFO_IDH_MocA-like_dom"/>
</dbReference>